<dbReference type="Proteomes" id="UP000308600">
    <property type="component" value="Unassembled WGS sequence"/>
</dbReference>
<evidence type="ECO:0000313" key="1">
    <source>
        <dbReference type="EMBL" id="TFK68534.1"/>
    </source>
</evidence>
<evidence type="ECO:0000313" key="2">
    <source>
        <dbReference type="Proteomes" id="UP000308600"/>
    </source>
</evidence>
<protein>
    <submittedName>
        <fullName evidence="1">Uncharacterized protein</fullName>
    </submittedName>
</protein>
<sequence length="554" mass="62393">MAYSYTGLNNPLAGNDEEVVARRQTIDDELHDLQKRMHDLRVERNSLCPIHCLSVELLSRIFLYLGWKPVAGVSRYWRSTALACSPLWNVIDFSSTTQDEHAGALLSRSNGIQLSVYAQQIYAKDIPVLNSLLEDLSRIRRLSIPISHESPTWPQIISKLVASPALSLEYLRIDGSRTDPVAGDSCLIPEQLFSNNAPRLHELEISGCFLDAQSSLYENLTRLKLSGCNPPLSLRGVLKVLERTHHLESLHVNGGFSFSSADQGWQLVDGRPTVFDAVPLPSLKFFSVDCQYSPQSLSLFAHLTLKPDICVEFHGTSHKTPFHTVIQVDARTREKSPDALIKSMSLIIDPRLMESSPLLELNTHSRRTGHSGLLSVHINLMQISEEDYTLWATSLRQLPLSNLCSFRTNIAIPHETWLLVFGHLKFVTDITISGEARPTFVEALVQFRPSDDEDFGTSNPADRFILPGLQTIQMRYLCMTFTAFSFIKSLVCRRRHGLPFKGIDIRHCFGVTSSIIETFETSGINVHWDGWDEDDPNSSETDAEMDDWDDETDI</sequence>
<keyword evidence="2" id="KW-1185">Reference proteome</keyword>
<gene>
    <name evidence="1" type="ORF">BDN72DRAFT_674724</name>
</gene>
<name>A0ACD3AT78_9AGAR</name>
<accession>A0ACD3AT78</accession>
<organism evidence="1 2">
    <name type="scientific">Pluteus cervinus</name>
    <dbReference type="NCBI Taxonomy" id="181527"/>
    <lineage>
        <taxon>Eukaryota</taxon>
        <taxon>Fungi</taxon>
        <taxon>Dikarya</taxon>
        <taxon>Basidiomycota</taxon>
        <taxon>Agaricomycotina</taxon>
        <taxon>Agaricomycetes</taxon>
        <taxon>Agaricomycetidae</taxon>
        <taxon>Agaricales</taxon>
        <taxon>Pluteineae</taxon>
        <taxon>Pluteaceae</taxon>
        <taxon>Pluteus</taxon>
    </lineage>
</organism>
<proteinExistence type="predicted"/>
<reference evidence="1 2" key="1">
    <citation type="journal article" date="2019" name="Nat. Ecol. Evol.">
        <title>Megaphylogeny resolves global patterns of mushroom evolution.</title>
        <authorList>
            <person name="Varga T."/>
            <person name="Krizsan K."/>
            <person name="Foldi C."/>
            <person name="Dima B."/>
            <person name="Sanchez-Garcia M."/>
            <person name="Sanchez-Ramirez S."/>
            <person name="Szollosi G.J."/>
            <person name="Szarkandi J.G."/>
            <person name="Papp V."/>
            <person name="Albert L."/>
            <person name="Andreopoulos W."/>
            <person name="Angelini C."/>
            <person name="Antonin V."/>
            <person name="Barry K.W."/>
            <person name="Bougher N.L."/>
            <person name="Buchanan P."/>
            <person name="Buyck B."/>
            <person name="Bense V."/>
            <person name="Catcheside P."/>
            <person name="Chovatia M."/>
            <person name="Cooper J."/>
            <person name="Damon W."/>
            <person name="Desjardin D."/>
            <person name="Finy P."/>
            <person name="Geml J."/>
            <person name="Haridas S."/>
            <person name="Hughes K."/>
            <person name="Justo A."/>
            <person name="Karasinski D."/>
            <person name="Kautmanova I."/>
            <person name="Kiss B."/>
            <person name="Kocsube S."/>
            <person name="Kotiranta H."/>
            <person name="LaButti K.M."/>
            <person name="Lechner B.E."/>
            <person name="Liimatainen K."/>
            <person name="Lipzen A."/>
            <person name="Lukacs Z."/>
            <person name="Mihaltcheva S."/>
            <person name="Morgado L.N."/>
            <person name="Niskanen T."/>
            <person name="Noordeloos M.E."/>
            <person name="Ohm R.A."/>
            <person name="Ortiz-Santana B."/>
            <person name="Ovrebo C."/>
            <person name="Racz N."/>
            <person name="Riley R."/>
            <person name="Savchenko A."/>
            <person name="Shiryaev A."/>
            <person name="Soop K."/>
            <person name="Spirin V."/>
            <person name="Szebenyi C."/>
            <person name="Tomsovsky M."/>
            <person name="Tulloss R.E."/>
            <person name="Uehling J."/>
            <person name="Grigoriev I.V."/>
            <person name="Vagvolgyi C."/>
            <person name="Papp T."/>
            <person name="Martin F.M."/>
            <person name="Miettinen O."/>
            <person name="Hibbett D.S."/>
            <person name="Nagy L.G."/>
        </authorList>
    </citation>
    <scope>NUCLEOTIDE SEQUENCE [LARGE SCALE GENOMIC DNA]</scope>
    <source>
        <strain evidence="1 2">NL-1719</strain>
    </source>
</reference>
<dbReference type="EMBL" id="ML208349">
    <property type="protein sequence ID" value="TFK68534.1"/>
    <property type="molecule type" value="Genomic_DNA"/>
</dbReference>